<organism evidence="3 4">
    <name type="scientific">Alishewanella aestuarii B11</name>
    <dbReference type="NCBI Taxonomy" id="1197174"/>
    <lineage>
        <taxon>Bacteria</taxon>
        <taxon>Pseudomonadati</taxon>
        <taxon>Pseudomonadota</taxon>
        <taxon>Gammaproteobacteria</taxon>
        <taxon>Alteromonadales</taxon>
        <taxon>Alteromonadaceae</taxon>
        <taxon>Alishewanella</taxon>
    </lineage>
</organism>
<evidence type="ECO:0000313" key="3">
    <source>
        <dbReference type="EMBL" id="EJI85906.1"/>
    </source>
</evidence>
<keyword evidence="1" id="KW-0472">Membrane</keyword>
<keyword evidence="4" id="KW-1185">Reference proteome</keyword>
<sequence length="186" mass="20057">MKAMLLTIVLFFSSYSHAALVQLHSERSVYQLGETITVTLKISDFSETLGGFTAEMLYPKTLLTLLGWQFGTGFDDGLGDYPFDDHDADAGVIFVSNYADIWADESVLASKQGNSFVLATFSLLASSVGELWLGLTPAQLSVLSFDNQFIDVTGSGLALTINPAQVPAPAALLLILSGLLLMRRRA</sequence>
<evidence type="ECO:0000256" key="1">
    <source>
        <dbReference type="SAM" id="Phobius"/>
    </source>
</evidence>
<feature type="transmembrane region" description="Helical" evidence="1">
    <location>
        <begin position="166"/>
        <end position="182"/>
    </location>
</feature>
<dbReference type="PATRIC" id="fig|1197174.4.peg.1278"/>
<gene>
    <name evidence="3" type="ORF">AEST_13080</name>
</gene>
<evidence type="ECO:0008006" key="5">
    <source>
        <dbReference type="Google" id="ProtNLM"/>
    </source>
</evidence>
<comment type="caution">
    <text evidence="3">The sequence shown here is derived from an EMBL/GenBank/DDBJ whole genome shotgun (WGS) entry which is preliminary data.</text>
</comment>
<accession>J1QK12</accession>
<keyword evidence="1" id="KW-0812">Transmembrane</keyword>
<feature type="chain" id="PRO_5003745263" description="Cohesin domain-containing protein" evidence="2">
    <location>
        <begin position="19"/>
        <end position="186"/>
    </location>
</feature>
<proteinExistence type="predicted"/>
<dbReference type="GO" id="GO:0030246">
    <property type="term" value="F:carbohydrate binding"/>
    <property type="evidence" value="ECO:0007669"/>
    <property type="project" value="InterPro"/>
</dbReference>
<protein>
    <recommendedName>
        <fullName evidence="5">Cohesin domain-containing protein</fullName>
    </recommendedName>
</protein>
<dbReference type="Proteomes" id="UP000012043">
    <property type="component" value="Unassembled WGS sequence"/>
</dbReference>
<keyword evidence="1" id="KW-1133">Transmembrane helix</keyword>
<keyword evidence="2" id="KW-0732">Signal</keyword>
<name>J1QK12_9ALTE</name>
<dbReference type="Gene3D" id="2.60.40.680">
    <property type="match status" value="1"/>
</dbReference>
<feature type="signal peptide" evidence="2">
    <location>
        <begin position="1"/>
        <end position="18"/>
    </location>
</feature>
<dbReference type="InterPro" id="IPR008965">
    <property type="entry name" value="CBM2/CBM3_carb-bd_dom_sf"/>
</dbReference>
<reference evidence="3 4" key="1">
    <citation type="journal article" date="2012" name="J. Bacteriol.">
        <title>Genome Sequence of Pectin-Degrading Alishewanella aestuarii Strain B11T, Isolated from Tidal Flat Sediment.</title>
        <authorList>
            <person name="Jung J."/>
            <person name="Choi S."/>
            <person name="Chun J."/>
            <person name="Park W."/>
        </authorList>
    </citation>
    <scope>NUCLEOTIDE SEQUENCE [LARGE SCALE GENOMIC DNA]</scope>
    <source>
        <strain evidence="3 4">B11</strain>
    </source>
</reference>
<dbReference type="EMBL" id="ALAB01000011">
    <property type="protein sequence ID" value="EJI85906.1"/>
    <property type="molecule type" value="Genomic_DNA"/>
</dbReference>
<dbReference type="AlphaFoldDB" id="J1QK12"/>
<dbReference type="RefSeq" id="WP_008607878.1">
    <property type="nucleotide sequence ID" value="NZ_ALAB01000011.1"/>
</dbReference>
<dbReference type="SUPFAM" id="SSF49384">
    <property type="entry name" value="Carbohydrate-binding domain"/>
    <property type="match status" value="1"/>
</dbReference>
<evidence type="ECO:0000313" key="4">
    <source>
        <dbReference type="Proteomes" id="UP000012043"/>
    </source>
</evidence>
<evidence type="ECO:0000256" key="2">
    <source>
        <dbReference type="SAM" id="SignalP"/>
    </source>
</evidence>